<evidence type="ECO:0000256" key="1">
    <source>
        <dbReference type="SAM" id="MobiDB-lite"/>
    </source>
</evidence>
<comment type="caution">
    <text evidence="2">The sequence shown here is derived from an EMBL/GenBank/DDBJ whole genome shotgun (WGS) entry which is preliminary data.</text>
</comment>
<evidence type="ECO:0000313" key="2">
    <source>
        <dbReference type="EMBL" id="MDH6182250.1"/>
    </source>
</evidence>
<organism evidence="2 3">
    <name type="scientific">Antiquaquibacter oligotrophicus</name>
    <dbReference type="NCBI Taxonomy" id="2880260"/>
    <lineage>
        <taxon>Bacteria</taxon>
        <taxon>Bacillati</taxon>
        <taxon>Actinomycetota</taxon>
        <taxon>Actinomycetes</taxon>
        <taxon>Micrococcales</taxon>
        <taxon>Microbacteriaceae</taxon>
        <taxon>Antiquaquibacter</taxon>
    </lineage>
</organism>
<reference evidence="2 3" key="1">
    <citation type="submission" date="2023-04" db="EMBL/GenBank/DDBJ databases">
        <title>Genome Encyclopedia of Bacteria and Archaea VI: Functional Genomics of Type Strains.</title>
        <authorList>
            <person name="Whitman W."/>
        </authorList>
    </citation>
    <scope>NUCLEOTIDE SEQUENCE [LARGE SCALE GENOMIC DNA]</scope>
    <source>
        <strain evidence="2 3">SG_E_30_P1</strain>
    </source>
</reference>
<accession>A0ABT6KQI9</accession>
<gene>
    <name evidence="2" type="ORF">M2152_002432</name>
</gene>
<feature type="compositionally biased region" description="Low complexity" evidence="1">
    <location>
        <begin position="73"/>
        <end position="105"/>
    </location>
</feature>
<dbReference type="RefSeq" id="WP_322134535.1">
    <property type="nucleotide sequence ID" value="NZ_CP085036.1"/>
</dbReference>
<protein>
    <submittedName>
        <fullName evidence="2">Spermidine synthase</fullName>
    </submittedName>
</protein>
<proteinExistence type="predicted"/>
<keyword evidence="3" id="KW-1185">Reference proteome</keyword>
<dbReference type="EMBL" id="JARXVQ010000001">
    <property type="protein sequence ID" value="MDH6182250.1"/>
    <property type="molecule type" value="Genomic_DNA"/>
</dbReference>
<dbReference type="Proteomes" id="UP001160142">
    <property type="component" value="Unassembled WGS sequence"/>
</dbReference>
<name>A0ABT6KQI9_9MICO</name>
<sequence length="105" mass="11064">MRGKILFVVGLGVGYVLGTRAGREKYEQIKSAASKLWNDPRVQKRVDDAQDFVKDKAPEVAEFLADGAKKVVSKASGSSTKAPAKSSGSRSTASKSTSAKSSTAK</sequence>
<evidence type="ECO:0000313" key="3">
    <source>
        <dbReference type="Proteomes" id="UP001160142"/>
    </source>
</evidence>
<feature type="region of interest" description="Disordered" evidence="1">
    <location>
        <begin position="70"/>
        <end position="105"/>
    </location>
</feature>